<keyword evidence="8" id="KW-1185">Reference proteome</keyword>
<protein>
    <recommendedName>
        <fullName evidence="6">SRCR domain-containing protein</fullName>
    </recommendedName>
</protein>
<evidence type="ECO:0000256" key="3">
    <source>
        <dbReference type="ARBA" id="ARBA00023157"/>
    </source>
</evidence>
<dbReference type="Gene3D" id="3.10.250.10">
    <property type="entry name" value="SRCR-like domain"/>
    <property type="match status" value="1"/>
</dbReference>
<dbReference type="AlphaFoldDB" id="A0A3Q2XYF2"/>
<evidence type="ECO:0000256" key="4">
    <source>
        <dbReference type="ARBA" id="ARBA00023180"/>
    </source>
</evidence>
<keyword evidence="2" id="KW-0677">Repeat</keyword>
<dbReference type="PANTHER" id="PTHR19331">
    <property type="entry name" value="SCAVENGER RECEPTOR DOMAIN-CONTAINING"/>
    <property type="match status" value="1"/>
</dbReference>
<reference evidence="7" key="2">
    <citation type="submission" date="2025-09" db="UniProtKB">
        <authorList>
            <consortium name="Ensembl"/>
        </authorList>
    </citation>
    <scope>IDENTIFICATION</scope>
</reference>
<dbReference type="Pfam" id="PF00530">
    <property type="entry name" value="SRCR"/>
    <property type="match status" value="1"/>
</dbReference>
<evidence type="ECO:0000313" key="8">
    <source>
        <dbReference type="Proteomes" id="UP000264820"/>
    </source>
</evidence>
<evidence type="ECO:0000256" key="2">
    <source>
        <dbReference type="ARBA" id="ARBA00022737"/>
    </source>
</evidence>
<dbReference type="SMART" id="SM00202">
    <property type="entry name" value="SR"/>
    <property type="match status" value="1"/>
</dbReference>
<dbReference type="Ensembl" id="ENSHCOT00000005320.1">
    <property type="protein sequence ID" value="ENSHCOP00000005471.1"/>
    <property type="gene ID" value="ENSHCOG00000007138.1"/>
</dbReference>
<name>A0A3Q2XYF2_HIPCM</name>
<feature type="disulfide bond" evidence="5">
    <location>
        <begin position="40"/>
        <end position="104"/>
    </location>
</feature>
<evidence type="ECO:0000259" key="6">
    <source>
        <dbReference type="PROSITE" id="PS50287"/>
    </source>
</evidence>
<accession>A0A3Q2XYF2</accession>
<feature type="disulfide bond" evidence="5">
    <location>
        <begin position="84"/>
        <end position="94"/>
    </location>
</feature>
<dbReference type="InterPro" id="IPR036772">
    <property type="entry name" value="SRCR-like_dom_sf"/>
</dbReference>
<dbReference type="PRINTS" id="PR00258">
    <property type="entry name" value="SPERACTRCPTR"/>
</dbReference>
<keyword evidence="3 5" id="KW-1015">Disulfide bond</keyword>
<evidence type="ECO:0000313" key="7">
    <source>
        <dbReference type="Ensembl" id="ENSHCOP00000005471.1"/>
    </source>
</evidence>
<evidence type="ECO:0000256" key="1">
    <source>
        <dbReference type="ARBA" id="ARBA00022729"/>
    </source>
</evidence>
<feature type="disulfide bond" evidence="5">
    <location>
        <begin position="53"/>
        <end position="114"/>
    </location>
</feature>
<sequence length="131" mass="13962">MYPFPTAPADDGDVRLVNGGGSTCSGRVEIFQRGRWGTVCDDDWGLNDAQVVCRQMGCGRALEAPMEARFGPGGDPIWMDDVECTGSEAKLGECQHSGIGLHNCRHTEDAGVVCEGNCGLSFGVITLKPRN</sequence>
<dbReference type="PROSITE" id="PS50287">
    <property type="entry name" value="SRCR_2"/>
    <property type="match status" value="1"/>
</dbReference>
<dbReference type="Proteomes" id="UP000264820">
    <property type="component" value="Unplaced"/>
</dbReference>
<dbReference type="FunFam" id="3.10.250.10:FF:000006">
    <property type="entry name" value="neurotrypsin isoform X2"/>
    <property type="match status" value="1"/>
</dbReference>
<evidence type="ECO:0000256" key="5">
    <source>
        <dbReference type="PROSITE-ProRule" id="PRU00196"/>
    </source>
</evidence>
<dbReference type="GeneTree" id="ENSGT00940000164475"/>
<proteinExistence type="predicted"/>
<keyword evidence="1" id="KW-0732">Signal</keyword>
<dbReference type="GO" id="GO:0016020">
    <property type="term" value="C:membrane"/>
    <property type="evidence" value="ECO:0007669"/>
    <property type="project" value="InterPro"/>
</dbReference>
<dbReference type="InterPro" id="IPR001190">
    <property type="entry name" value="SRCR"/>
</dbReference>
<feature type="domain" description="SRCR" evidence="6">
    <location>
        <begin position="14"/>
        <end position="115"/>
    </location>
</feature>
<reference evidence="7" key="1">
    <citation type="submission" date="2025-08" db="UniProtKB">
        <authorList>
            <consortium name="Ensembl"/>
        </authorList>
    </citation>
    <scope>IDENTIFICATION</scope>
</reference>
<keyword evidence="4" id="KW-0325">Glycoprotein</keyword>
<organism evidence="7 8">
    <name type="scientific">Hippocampus comes</name>
    <name type="common">Tiger tail seahorse</name>
    <dbReference type="NCBI Taxonomy" id="109280"/>
    <lineage>
        <taxon>Eukaryota</taxon>
        <taxon>Metazoa</taxon>
        <taxon>Chordata</taxon>
        <taxon>Craniata</taxon>
        <taxon>Vertebrata</taxon>
        <taxon>Euteleostomi</taxon>
        <taxon>Actinopterygii</taxon>
        <taxon>Neopterygii</taxon>
        <taxon>Teleostei</taxon>
        <taxon>Neoteleostei</taxon>
        <taxon>Acanthomorphata</taxon>
        <taxon>Syngnathiaria</taxon>
        <taxon>Syngnathiformes</taxon>
        <taxon>Syngnathoidei</taxon>
        <taxon>Syngnathidae</taxon>
        <taxon>Hippocampus</taxon>
    </lineage>
</organism>
<dbReference type="OMA" id="RVEFYHE"/>
<dbReference type="PROSITE" id="PS00420">
    <property type="entry name" value="SRCR_1"/>
    <property type="match status" value="1"/>
</dbReference>
<dbReference type="SUPFAM" id="SSF56487">
    <property type="entry name" value="SRCR-like"/>
    <property type="match status" value="1"/>
</dbReference>